<dbReference type="EMBL" id="JAACJL010000058">
    <property type="protein sequence ID" value="KAF4611275.1"/>
    <property type="molecule type" value="Genomic_DNA"/>
</dbReference>
<feature type="region of interest" description="Disordered" evidence="1">
    <location>
        <begin position="215"/>
        <end position="258"/>
    </location>
</feature>
<feature type="region of interest" description="Disordered" evidence="1">
    <location>
        <begin position="483"/>
        <end position="556"/>
    </location>
</feature>
<feature type="compositionally biased region" description="Low complexity" evidence="1">
    <location>
        <begin position="224"/>
        <end position="235"/>
    </location>
</feature>
<name>A0A8H4QIC0_9AGAR</name>
<feature type="compositionally biased region" description="Low complexity" evidence="1">
    <location>
        <begin position="78"/>
        <end position="97"/>
    </location>
</feature>
<accession>A0A8H4QIC0</accession>
<evidence type="ECO:0000313" key="2">
    <source>
        <dbReference type="EMBL" id="KAF4611275.1"/>
    </source>
</evidence>
<reference evidence="2 3" key="1">
    <citation type="submission" date="2019-12" db="EMBL/GenBank/DDBJ databases">
        <authorList>
            <person name="Floudas D."/>
            <person name="Bentzer J."/>
            <person name="Ahren D."/>
            <person name="Johansson T."/>
            <person name="Persson P."/>
            <person name="Tunlid A."/>
        </authorList>
    </citation>
    <scope>NUCLEOTIDE SEQUENCE [LARGE SCALE GENOMIC DNA]</scope>
    <source>
        <strain evidence="2 3">CBS 102.39</strain>
    </source>
</reference>
<evidence type="ECO:0000313" key="3">
    <source>
        <dbReference type="Proteomes" id="UP000521872"/>
    </source>
</evidence>
<gene>
    <name evidence="2" type="ORF">D9613_007059</name>
</gene>
<proteinExistence type="predicted"/>
<dbReference type="AlphaFoldDB" id="A0A8H4QIC0"/>
<feature type="region of interest" description="Disordered" evidence="1">
    <location>
        <begin position="383"/>
        <end position="437"/>
    </location>
</feature>
<evidence type="ECO:0000256" key="1">
    <source>
        <dbReference type="SAM" id="MobiDB-lite"/>
    </source>
</evidence>
<feature type="compositionally biased region" description="Basic residues" evidence="1">
    <location>
        <begin position="517"/>
        <end position="526"/>
    </location>
</feature>
<keyword evidence="3" id="KW-1185">Reference proteome</keyword>
<sequence>MSAQLAYKTSATPAQFAFLSQPPPSIQKRRAALPSPPPCPPHSPPPPPQTPRLSAFANIANWAAHVQPGSPAPRSPQRRPSVSSSRRPSLTRRPSISHSRARSGSFVHLVDTQSTATPSVTNFDLTNHGYTTLFVHLPKTPTTPSPYLRQYNQIHRAGQPAALHPKPAAVPLSASGIAFAHIPIPPIPQENTTERKRKGMKRFRSLSILRPKAKVLQPAPASPTKTAVSVKSAVSKSKKGSKPLNGSGPAPTLPASKEAQAEVIAKRKRAKYAYVRPPPTLANELAIMQFADGGNLESHVKRVMEAQAKAAAGSGASIGVADVYRDGEGGIWWDEDEELEYAHLLDGAGSHLRPKDAMDVDTEANADMDMDWEEFDDGNVYTEPFSTYVNPTTAHGSSNKENADPEAPTRRSSLSTVDSDLDPKYLVPLPENEDPKLAPIDDRVLVSRRVGGAGMSVLSLPARPRRRALHLCKPTFLVDVKAWEGPSSPIPTGQSSPTKSTAFPTKHIVGGGNATKSKGKARRRPAPLKLTPPSSSSASRITTRRPSVSASTPPAVVPASTVPLRVVPAVKLSPGGIERTRNEFIAASFAPERVAVQVETALPRPSLAATTSDIQSMTMSSRAVTPSTTGKSAKSKLAMGVRGLFRRG</sequence>
<protein>
    <submittedName>
        <fullName evidence="2">Uncharacterized protein</fullName>
    </submittedName>
</protein>
<feature type="region of interest" description="Disordered" evidence="1">
    <location>
        <begin position="1"/>
        <end position="104"/>
    </location>
</feature>
<feature type="compositionally biased region" description="Low complexity" evidence="1">
    <location>
        <begin position="531"/>
        <end position="556"/>
    </location>
</feature>
<feature type="compositionally biased region" description="Pro residues" evidence="1">
    <location>
        <begin position="34"/>
        <end position="50"/>
    </location>
</feature>
<comment type="caution">
    <text evidence="2">The sequence shown here is derived from an EMBL/GenBank/DDBJ whole genome shotgun (WGS) entry which is preliminary data.</text>
</comment>
<feature type="compositionally biased region" description="Polar residues" evidence="1">
    <location>
        <begin position="1"/>
        <end position="13"/>
    </location>
</feature>
<dbReference type="Proteomes" id="UP000521872">
    <property type="component" value="Unassembled WGS sequence"/>
</dbReference>
<organism evidence="2 3">
    <name type="scientific">Agrocybe pediades</name>
    <dbReference type="NCBI Taxonomy" id="84607"/>
    <lineage>
        <taxon>Eukaryota</taxon>
        <taxon>Fungi</taxon>
        <taxon>Dikarya</taxon>
        <taxon>Basidiomycota</taxon>
        <taxon>Agaricomycotina</taxon>
        <taxon>Agaricomycetes</taxon>
        <taxon>Agaricomycetidae</taxon>
        <taxon>Agaricales</taxon>
        <taxon>Agaricineae</taxon>
        <taxon>Strophariaceae</taxon>
        <taxon>Agrocybe</taxon>
    </lineage>
</organism>
<feature type="compositionally biased region" description="Polar residues" evidence="1">
    <location>
        <begin position="384"/>
        <end position="400"/>
    </location>
</feature>
<feature type="compositionally biased region" description="Polar residues" evidence="1">
    <location>
        <begin position="490"/>
        <end position="503"/>
    </location>
</feature>